<dbReference type="CDD" id="cd03230">
    <property type="entry name" value="ABC_DR_subfamily_A"/>
    <property type="match status" value="1"/>
</dbReference>
<dbReference type="Proteomes" id="UP000199197">
    <property type="component" value="Unassembled WGS sequence"/>
</dbReference>
<dbReference type="PROSITE" id="PS00211">
    <property type="entry name" value="ABC_TRANSPORTER_1"/>
    <property type="match status" value="1"/>
</dbReference>
<dbReference type="RefSeq" id="WP_092348614.1">
    <property type="nucleotide sequence ID" value="NZ_CZVW01000006.1"/>
</dbReference>
<sequence>MIEAINLIKYFDKKLVLDNISFSVRKGEICGYIGPNGAGKTTTIKILTGIIKPTSGTAYIDGINVKENPDDVKKIIGYVPESGAIFETLTPVEFLTFVGKIYRMSESEITRNIFELMELFEIYEFKNEPMLSFSKGMKQKIFLISALMHNPKVLFLDEPLNGLDANAIKIFKEFIKKLAQNGRTVFYSSHLLDVIEKICDKLIIINRGKIVASGTIEEILKISNAQNLSDAFSKLTESVEQVEKIQNFINRTK</sequence>
<dbReference type="InterPro" id="IPR003439">
    <property type="entry name" value="ABC_transporter-like_ATP-bd"/>
</dbReference>
<evidence type="ECO:0000256" key="4">
    <source>
        <dbReference type="ARBA" id="ARBA00022741"/>
    </source>
</evidence>
<dbReference type="SMART" id="SM00382">
    <property type="entry name" value="AAA"/>
    <property type="match status" value="1"/>
</dbReference>
<evidence type="ECO:0000259" key="6">
    <source>
        <dbReference type="PROSITE" id="PS50893"/>
    </source>
</evidence>
<dbReference type="SUPFAM" id="SSF52540">
    <property type="entry name" value="P-loop containing nucleoside triphosphate hydrolases"/>
    <property type="match status" value="1"/>
</dbReference>
<comment type="similarity">
    <text evidence="1">Belongs to the ABC transporter superfamily.</text>
</comment>
<dbReference type="GO" id="GO:0005524">
    <property type="term" value="F:ATP binding"/>
    <property type="evidence" value="ECO:0007669"/>
    <property type="project" value="UniProtKB-KW"/>
</dbReference>
<evidence type="ECO:0000256" key="2">
    <source>
        <dbReference type="ARBA" id="ARBA00022448"/>
    </source>
</evidence>
<keyword evidence="4" id="KW-0547">Nucleotide-binding</keyword>
<accession>A0A0P1MUN9</accession>
<evidence type="ECO:0000313" key="7">
    <source>
        <dbReference type="EMBL" id="CUS99687.1"/>
    </source>
</evidence>
<dbReference type="Pfam" id="PF00005">
    <property type="entry name" value="ABC_tran"/>
    <property type="match status" value="1"/>
</dbReference>
<dbReference type="Gene3D" id="3.40.50.300">
    <property type="entry name" value="P-loop containing nucleotide triphosphate hydrolases"/>
    <property type="match status" value="1"/>
</dbReference>
<gene>
    <name evidence="7" type="ORF">JGI23_00711</name>
</gene>
<protein>
    <submittedName>
        <fullName evidence="7">ABC-2 type transport system ATP-binding protein</fullName>
    </submittedName>
</protein>
<evidence type="ECO:0000256" key="5">
    <source>
        <dbReference type="ARBA" id="ARBA00022840"/>
    </source>
</evidence>
<proteinExistence type="inferred from homology"/>
<dbReference type="AlphaFoldDB" id="A0A0P1MUN9"/>
<dbReference type="PROSITE" id="PS50893">
    <property type="entry name" value="ABC_TRANSPORTER_2"/>
    <property type="match status" value="1"/>
</dbReference>
<dbReference type="InterPro" id="IPR050763">
    <property type="entry name" value="ABC_transporter_ATP-binding"/>
</dbReference>
<dbReference type="PANTHER" id="PTHR42711">
    <property type="entry name" value="ABC TRANSPORTER ATP-BINDING PROTEIN"/>
    <property type="match status" value="1"/>
</dbReference>
<dbReference type="InterPro" id="IPR027417">
    <property type="entry name" value="P-loop_NTPase"/>
</dbReference>
<evidence type="ECO:0000313" key="8">
    <source>
        <dbReference type="Proteomes" id="UP000199197"/>
    </source>
</evidence>
<reference evidence="8" key="1">
    <citation type="submission" date="2015-11" db="EMBL/GenBank/DDBJ databases">
        <authorList>
            <person name="Varghese N."/>
        </authorList>
    </citation>
    <scope>NUCLEOTIDE SEQUENCE [LARGE SCALE GENOMIC DNA]</scope>
    <source>
        <strain evidence="8">JGI-23</strain>
    </source>
</reference>
<keyword evidence="8" id="KW-1185">Reference proteome</keyword>
<dbReference type="PANTHER" id="PTHR42711:SF5">
    <property type="entry name" value="ABC TRANSPORTER ATP-BINDING PROTEIN NATA"/>
    <property type="match status" value="1"/>
</dbReference>
<dbReference type="GO" id="GO:0016887">
    <property type="term" value="F:ATP hydrolysis activity"/>
    <property type="evidence" value="ECO:0007669"/>
    <property type="project" value="InterPro"/>
</dbReference>
<keyword evidence="3" id="KW-0536">Nodulation</keyword>
<dbReference type="EMBL" id="CZVW01000006">
    <property type="protein sequence ID" value="CUS99687.1"/>
    <property type="molecule type" value="Genomic_DNA"/>
</dbReference>
<organism evidence="7 8">
    <name type="scientific">Candidatus Chryseopegocella kryptomonas</name>
    <dbReference type="NCBI Taxonomy" id="1633643"/>
    <lineage>
        <taxon>Bacteria</taxon>
        <taxon>Pseudomonadati</taxon>
        <taxon>Candidatus Kryptoniota</taxon>
        <taxon>Candidatus Chryseopegocella</taxon>
    </lineage>
</organism>
<dbReference type="InterPro" id="IPR017871">
    <property type="entry name" value="ABC_transporter-like_CS"/>
</dbReference>
<dbReference type="OrthoDB" id="9785229at2"/>
<keyword evidence="2" id="KW-0813">Transport</keyword>
<evidence type="ECO:0000256" key="3">
    <source>
        <dbReference type="ARBA" id="ARBA00022458"/>
    </source>
</evidence>
<evidence type="ECO:0000256" key="1">
    <source>
        <dbReference type="ARBA" id="ARBA00005417"/>
    </source>
</evidence>
<keyword evidence="5 7" id="KW-0067">ATP-binding</keyword>
<name>A0A0P1MUN9_9BACT</name>
<feature type="domain" description="ABC transporter" evidence="6">
    <location>
        <begin position="2"/>
        <end position="232"/>
    </location>
</feature>
<dbReference type="InterPro" id="IPR003593">
    <property type="entry name" value="AAA+_ATPase"/>
</dbReference>